<dbReference type="InterPro" id="IPR012347">
    <property type="entry name" value="Ferritin-like"/>
</dbReference>
<keyword evidence="2" id="KW-1185">Reference proteome</keyword>
<dbReference type="InterPro" id="IPR010287">
    <property type="entry name" value="DUF892_YciF-like"/>
</dbReference>
<evidence type="ECO:0000313" key="1">
    <source>
        <dbReference type="EMBL" id="TLU94683.1"/>
    </source>
</evidence>
<dbReference type="Gene3D" id="1.20.1260.10">
    <property type="match status" value="1"/>
</dbReference>
<dbReference type="OrthoDB" id="9795056at2"/>
<gene>
    <name evidence="1" type="ORF">FEM55_10685</name>
</gene>
<reference evidence="1 2" key="1">
    <citation type="submission" date="2019-05" db="EMBL/GenBank/DDBJ databases">
        <authorList>
            <person name="Qu J.-H."/>
        </authorList>
    </citation>
    <scope>NUCLEOTIDE SEQUENCE [LARGE SCALE GENOMIC DNA]</scope>
    <source>
        <strain evidence="1 2">Z12</strain>
    </source>
</reference>
<dbReference type="PANTHER" id="PTHR30565">
    <property type="entry name" value="PROTEIN YCIF"/>
    <property type="match status" value="1"/>
</dbReference>
<sequence length="183" mass="20570">MKNEFREESEIKTKKKVKAEPALHELFLDLIRDTYWAENHLQKTLPEMIASATLKDLTSALQKHLDLTVKHVQRIEQVFDTLNEKAVARKCDAMEGLTKEGGHIVERTEAGTATRDAGIILAAQKIKHYEIATYGGLTQLARTLGLNDIAEVFAQTLSEEKDADFILTEIAENCVNYKASEEV</sequence>
<protein>
    <submittedName>
        <fullName evidence="1">Ferritin-like domain-containing protein</fullName>
    </submittedName>
</protein>
<dbReference type="PANTHER" id="PTHR30565:SF9">
    <property type="entry name" value="PROTEIN YCIF"/>
    <property type="match status" value="1"/>
</dbReference>
<evidence type="ECO:0000313" key="2">
    <source>
        <dbReference type="Proteomes" id="UP000309788"/>
    </source>
</evidence>
<proteinExistence type="predicted"/>
<dbReference type="RefSeq" id="WP_138281309.1">
    <property type="nucleotide sequence ID" value="NZ_BMGE01000002.1"/>
</dbReference>
<dbReference type="EMBL" id="VCEI01000021">
    <property type="protein sequence ID" value="TLU94683.1"/>
    <property type="molecule type" value="Genomic_DNA"/>
</dbReference>
<dbReference type="AlphaFoldDB" id="A0A5R9KEZ7"/>
<organism evidence="1 2">
    <name type="scientific">Dyadobacter sediminis</name>
    <dbReference type="NCBI Taxonomy" id="1493691"/>
    <lineage>
        <taxon>Bacteria</taxon>
        <taxon>Pseudomonadati</taxon>
        <taxon>Bacteroidota</taxon>
        <taxon>Cytophagia</taxon>
        <taxon>Cytophagales</taxon>
        <taxon>Spirosomataceae</taxon>
        <taxon>Dyadobacter</taxon>
    </lineage>
</organism>
<dbReference type="Proteomes" id="UP000309788">
    <property type="component" value="Unassembled WGS sequence"/>
</dbReference>
<dbReference type="Pfam" id="PF05974">
    <property type="entry name" value="DUF892"/>
    <property type="match status" value="1"/>
</dbReference>
<comment type="caution">
    <text evidence="1">The sequence shown here is derived from an EMBL/GenBank/DDBJ whole genome shotgun (WGS) entry which is preliminary data.</text>
</comment>
<dbReference type="InterPro" id="IPR009078">
    <property type="entry name" value="Ferritin-like_SF"/>
</dbReference>
<dbReference type="SUPFAM" id="SSF47240">
    <property type="entry name" value="Ferritin-like"/>
    <property type="match status" value="1"/>
</dbReference>
<accession>A0A5R9KEZ7</accession>
<name>A0A5R9KEZ7_9BACT</name>
<dbReference type="CDD" id="cd07909">
    <property type="entry name" value="YciF"/>
    <property type="match status" value="1"/>
</dbReference>
<dbReference type="InterPro" id="IPR047114">
    <property type="entry name" value="YciF"/>
</dbReference>